<organism evidence="2 3">
    <name type="scientific">Ignelater luminosus</name>
    <name type="common">Cucubano</name>
    <name type="synonym">Pyrophorus luminosus</name>
    <dbReference type="NCBI Taxonomy" id="2038154"/>
    <lineage>
        <taxon>Eukaryota</taxon>
        <taxon>Metazoa</taxon>
        <taxon>Ecdysozoa</taxon>
        <taxon>Arthropoda</taxon>
        <taxon>Hexapoda</taxon>
        <taxon>Insecta</taxon>
        <taxon>Pterygota</taxon>
        <taxon>Neoptera</taxon>
        <taxon>Endopterygota</taxon>
        <taxon>Coleoptera</taxon>
        <taxon>Polyphaga</taxon>
        <taxon>Elateriformia</taxon>
        <taxon>Elateroidea</taxon>
        <taxon>Elateridae</taxon>
        <taxon>Agrypninae</taxon>
        <taxon>Pyrophorini</taxon>
        <taxon>Ignelater</taxon>
    </lineage>
</organism>
<dbReference type="OrthoDB" id="6762846at2759"/>
<evidence type="ECO:0000313" key="3">
    <source>
        <dbReference type="Proteomes" id="UP000801492"/>
    </source>
</evidence>
<accession>A0A8K0GG15</accession>
<evidence type="ECO:0000256" key="1">
    <source>
        <dbReference type="SAM" id="MobiDB-lite"/>
    </source>
</evidence>
<dbReference type="AlphaFoldDB" id="A0A8K0GG15"/>
<name>A0A8K0GG15_IGNLU</name>
<evidence type="ECO:0008006" key="4">
    <source>
        <dbReference type="Google" id="ProtNLM"/>
    </source>
</evidence>
<dbReference type="EMBL" id="VTPC01003505">
    <property type="protein sequence ID" value="KAF2898424.1"/>
    <property type="molecule type" value="Genomic_DNA"/>
</dbReference>
<reference evidence="2" key="1">
    <citation type="submission" date="2019-08" db="EMBL/GenBank/DDBJ databases">
        <title>The genome of the North American firefly Photinus pyralis.</title>
        <authorList>
            <consortium name="Photinus pyralis genome working group"/>
            <person name="Fallon T.R."/>
            <person name="Sander Lower S.E."/>
            <person name="Weng J.-K."/>
        </authorList>
    </citation>
    <scope>NUCLEOTIDE SEQUENCE</scope>
    <source>
        <strain evidence="2">TRF0915ILg1</strain>
        <tissue evidence="2">Whole body</tissue>
    </source>
</reference>
<comment type="caution">
    <text evidence="2">The sequence shown here is derived from an EMBL/GenBank/DDBJ whole genome shotgun (WGS) entry which is preliminary data.</text>
</comment>
<proteinExistence type="predicted"/>
<gene>
    <name evidence="2" type="ORF">ILUMI_07749</name>
</gene>
<feature type="region of interest" description="Disordered" evidence="1">
    <location>
        <begin position="89"/>
        <end position="113"/>
    </location>
</feature>
<evidence type="ECO:0000313" key="2">
    <source>
        <dbReference type="EMBL" id="KAF2898424.1"/>
    </source>
</evidence>
<dbReference type="Proteomes" id="UP000801492">
    <property type="component" value="Unassembled WGS sequence"/>
</dbReference>
<protein>
    <recommendedName>
        <fullName evidence="4">DUF4817 domain-containing protein</fullName>
    </recommendedName>
</protein>
<sequence>MVVEYTNAELTDMLLIFSYCQENGRKCVRKYSQKFPTRRLPNHQTCADVERRLCETGCFALVTADYGLKILFTDKASFTGKDVTNLHNEHVHAEENPESGCNKGDPLPARIQD</sequence>
<keyword evidence="3" id="KW-1185">Reference proteome</keyword>